<keyword evidence="5" id="KW-0812">Transmembrane</keyword>
<evidence type="ECO:0000259" key="14">
    <source>
        <dbReference type="PROSITE" id="PS50234"/>
    </source>
</evidence>
<comment type="subcellular location">
    <subcellularLocation>
        <location evidence="1">Membrane</location>
        <topology evidence="1">Single-pass type I membrane protein</topology>
    </subcellularLocation>
</comment>
<gene>
    <name evidence="15" type="ORF">PLOB_00023736</name>
</gene>
<dbReference type="EMBL" id="CALNXK010000028">
    <property type="protein sequence ID" value="CAH3115528.1"/>
    <property type="molecule type" value="Genomic_DNA"/>
</dbReference>
<dbReference type="PANTHER" id="PTHR10166:SF37">
    <property type="entry name" value="STOLID, ISOFORM H"/>
    <property type="match status" value="1"/>
</dbReference>
<keyword evidence="3" id="KW-0109">Calcium transport</keyword>
<dbReference type="Proteomes" id="UP001159405">
    <property type="component" value="Unassembled WGS sequence"/>
</dbReference>
<sequence>IRNTIKWTSGLDPYFKENDREDPTLLWQYFGSSDGVYRIYPGFKWQDSSETDVFDNRRRGWYIQGSSSPKDVVLLLDLSGSMAGQKLSILKLAAMSLLETLRENDFVNIVVMLKCANVGDKDNKVKPYMVCQINKDGSIQINRDADCSDHLLQATQQNKKFLKHFVANAKARGIAAVNGGFEKAIRILKESREEKKYTSSNCTQAIILFTDGIEDNEATKTKDTLKERNGDKKV</sequence>
<comment type="caution">
    <text evidence="15">The sequence shown here is derived from an EMBL/GenBank/DDBJ whole genome shotgun (WGS) entry which is preliminary data.</text>
</comment>
<keyword evidence="13" id="KW-0407">Ion channel</keyword>
<dbReference type="InterPro" id="IPR002035">
    <property type="entry name" value="VWF_A"/>
</dbReference>
<keyword evidence="11" id="KW-0472">Membrane</keyword>
<dbReference type="Pfam" id="PF08399">
    <property type="entry name" value="VWA_N"/>
    <property type="match status" value="1"/>
</dbReference>
<reference evidence="15 16" key="1">
    <citation type="submission" date="2022-05" db="EMBL/GenBank/DDBJ databases">
        <authorList>
            <consortium name="Genoscope - CEA"/>
            <person name="William W."/>
        </authorList>
    </citation>
    <scope>NUCLEOTIDE SEQUENCE [LARGE SCALE GENOMIC DNA]</scope>
</reference>
<evidence type="ECO:0000256" key="12">
    <source>
        <dbReference type="ARBA" id="ARBA00023180"/>
    </source>
</evidence>
<feature type="domain" description="VWFA" evidence="14">
    <location>
        <begin position="71"/>
        <end position="234"/>
    </location>
</feature>
<keyword evidence="9" id="KW-1133">Transmembrane helix</keyword>
<dbReference type="InterPro" id="IPR036465">
    <property type="entry name" value="vWFA_dom_sf"/>
</dbReference>
<keyword evidence="4" id="KW-0107">Calcium channel</keyword>
<keyword evidence="6" id="KW-0732">Signal</keyword>
<evidence type="ECO:0000256" key="3">
    <source>
        <dbReference type="ARBA" id="ARBA00022568"/>
    </source>
</evidence>
<dbReference type="Gene3D" id="3.40.50.410">
    <property type="entry name" value="von Willebrand factor, type A domain"/>
    <property type="match status" value="1"/>
</dbReference>
<dbReference type="InterPro" id="IPR013608">
    <property type="entry name" value="VWA_N"/>
</dbReference>
<evidence type="ECO:0000256" key="9">
    <source>
        <dbReference type="ARBA" id="ARBA00022989"/>
    </source>
</evidence>
<evidence type="ECO:0000256" key="4">
    <source>
        <dbReference type="ARBA" id="ARBA00022673"/>
    </source>
</evidence>
<evidence type="ECO:0000256" key="2">
    <source>
        <dbReference type="ARBA" id="ARBA00022448"/>
    </source>
</evidence>
<evidence type="ECO:0000256" key="7">
    <source>
        <dbReference type="ARBA" id="ARBA00022837"/>
    </source>
</evidence>
<feature type="non-terminal residue" evidence="15">
    <location>
        <position position="1"/>
    </location>
</feature>
<accession>A0ABN8NMY4</accession>
<evidence type="ECO:0000313" key="15">
    <source>
        <dbReference type="EMBL" id="CAH3115528.1"/>
    </source>
</evidence>
<keyword evidence="8" id="KW-0851">Voltage-gated channel</keyword>
<dbReference type="PROSITE" id="PS50234">
    <property type="entry name" value="VWFA"/>
    <property type="match status" value="1"/>
</dbReference>
<organism evidence="15 16">
    <name type="scientific">Porites lobata</name>
    <dbReference type="NCBI Taxonomy" id="104759"/>
    <lineage>
        <taxon>Eukaryota</taxon>
        <taxon>Metazoa</taxon>
        <taxon>Cnidaria</taxon>
        <taxon>Anthozoa</taxon>
        <taxon>Hexacorallia</taxon>
        <taxon>Scleractinia</taxon>
        <taxon>Fungiina</taxon>
        <taxon>Poritidae</taxon>
        <taxon>Porites</taxon>
    </lineage>
</organism>
<name>A0ABN8NMY4_9CNID</name>
<evidence type="ECO:0000256" key="1">
    <source>
        <dbReference type="ARBA" id="ARBA00004479"/>
    </source>
</evidence>
<protein>
    <recommendedName>
        <fullName evidence="14">VWFA domain-containing protein</fullName>
    </recommendedName>
</protein>
<keyword evidence="2" id="KW-0813">Transport</keyword>
<dbReference type="PANTHER" id="PTHR10166">
    <property type="entry name" value="VOLTAGE-DEPENDENT CALCIUM CHANNEL SUBUNIT ALPHA-2/DELTA-RELATED"/>
    <property type="match status" value="1"/>
</dbReference>
<evidence type="ECO:0000256" key="8">
    <source>
        <dbReference type="ARBA" id="ARBA00022882"/>
    </source>
</evidence>
<proteinExistence type="predicted"/>
<keyword evidence="10" id="KW-0406">Ion transport</keyword>
<keyword evidence="16" id="KW-1185">Reference proteome</keyword>
<evidence type="ECO:0000256" key="11">
    <source>
        <dbReference type="ARBA" id="ARBA00023136"/>
    </source>
</evidence>
<keyword evidence="12" id="KW-0325">Glycoprotein</keyword>
<dbReference type="InterPro" id="IPR051173">
    <property type="entry name" value="Ca_channel_alpha-2/delta"/>
</dbReference>
<keyword evidence="7" id="KW-0106">Calcium</keyword>
<evidence type="ECO:0000256" key="5">
    <source>
        <dbReference type="ARBA" id="ARBA00022692"/>
    </source>
</evidence>
<feature type="non-terminal residue" evidence="15">
    <location>
        <position position="234"/>
    </location>
</feature>
<evidence type="ECO:0000256" key="13">
    <source>
        <dbReference type="ARBA" id="ARBA00023303"/>
    </source>
</evidence>
<evidence type="ECO:0000256" key="6">
    <source>
        <dbReference type="ARBA" id="ARBA00022729"/>
    </source>
</evidence>
<evidence type="ECO:0000313" key="16">
    <source>
        <dbReference type="Proteomes" id="UP001159405"/>
    </source>
</evidence>
<evidence type="ECO:0000256" key="10">
    <source>
        <dbReference type="ARBA" id="ARBA00023065"/>
    </source>
</evidence>
<dbReference type="SUPFAM" id="SSF53300">
    <property type="entry name" value="vWA-like"/>
    <property type="match status" value="1"/>
</dbReference>